<accession>A0A7W9YXU8</accession>
<reference evidence="5 6" key="1">
    <citation type="submission" date="2020-08" db="EMBL/GenBank/DDBJ databases">
        <title>Genomic Encyclopedia of Type Strains, Phase IV (KMG-IV): sequencing the most valuable type-strain genomes for metagenomic binning, comparative biology and taxonomic classification.</title>
        <authorList>
            <person name="Goeker M."/>
        </authorList>
    </citation>
    <scope>NUCLEOTIDE SEQUENCE [LARGE SCALE GENOMIC DNA]</scope>
    <source>
        <strain evidence="5 6">DSM 102134</strain>
    </source>
</reference>
<evidence type="ECO:0000259" key="4">
    <source>
        <dbReference type="PROSITE" id="PS50893"/>
    </source>
</evidence>
<evidence type="ECO:0000256" key="2">
    <source>
        <dbReference type="ARBA" id="ARBA00022741"/>
    </source>
</evidence>
<dbReference type="AlphaFoldDB" id="A0A7W9YXU8"/>
<dbReference type="SUPFAM" id="SSF52540">
    <property type="entry name" value="P-loop containing nucleoside triphosphate hydrolases"/>
    <property type="match status" value="1"/>
</dbReference>
<evidence type="ECO:0000313" key="5">
    <source>
        <dbReference type="EMBL" id="MBB6180398.1"/>
    </source>
</evidence>
<dbReference type="RefSeq" id="WP_077548472.1">
    <property type="nucleotide sequence ID" value="NZ_CANLQM010000005.1"/>
</dbReference>
<evidence type="ECO:0000313" key="6">
    <source>
        <dbReference type="Proteomes" id="UP000535501"/>
    </source>
</evidence>
<dbReference type="InterPro" id="IPR027417">
    <property type="entry name" value="P-loop_NTPase"/>
</dbReference>
<protein>
    <submittedName>
        <fullName evidence="5">Branched-chain amino acid transport system ATP-binding protein</fullName>
    </submittedName>
</protein>
<evidence type="ECO:0000256" key="3">
    <source>
        <dbReference type="ARBA" id="ARBA00022840"/>
    </source>
</evidence>
<dbReference type="PANTHER" id="PTHR45772:SF2">
    <property type="entry name" value="ABC TRANSPORTER ATP-BINDING PROTEIN"/>
    <property type="match status" value="1"/>
</dbReference>
<dbReference type="InterPro" id="IPR003593">
    <property type="entry name" value="AAA+_ATPase"/>
</dbReference>
<sequence>MAEPVLELSDVVKSFGALRATDHVSLDLKPGEIHALIGPNGAGKSTLIHQICGTLRQDSGTIRLAGKDIGHLGVAERSRLGLGRTFQVSSLASEFSALRNVMLAVQAQQGTSFRFFKPVMRDASLIDRSIAMLERVGLQDRARIPAAELSHGERRQLEIAIALALNSKAFLLDEPMAGMGPEGSKALTHFLHSLRQEAPILLVEHDMDAVFALADRISVLVYGRVIATGTVEEIRRDPAVRTAYLGDHA</sequence>
<dbReference type="InterPro" id="IPR003439">
    <property type="entry name" value="ABC_transporter-like_ATP-bd"/>
</dbReference>
<dbReference type="Pfam" id="PF12399">
    <property type="entry name" value="BCA_ABC_TP_C"/>
    <property type="match status" value="1"/>
</dbReference>
<dbReference type="PROSITE" id="PS50893">
    <property type="entry name" value="ABC_TRANSPORTER_2"/>
    <property type="match status" value="1"/>
</dbReference>
<comment type="caution">
    <text evidence="5">The sequence shown here is derived from an EMBL/GenBank/DDBJ whole genome shotgun (WGS) entry which is preliminary data.</text>
</comment>
<evidence type="ECO:0000256" key="1">
    <source>
        <dbReference type="ARBA" id="ARBA00022448"/>
    </source>
</evidence>
<dbReference type="Proteomes" id="UP000535501">
    <property type="component" value="Unassembled WGS sequence"/>
</dbReference>
<keyword evidence="1" id="KW-0813">Transport</keyword>
<dbReference type="GO" id="GO:0016887">
    <property type="term" value="F:ATP hydrolysis activity"/>
    <property type="evidence" value="ECO:0007669"/>
    <property type="project" value="InterPro"/>
</dbReference>
<gene>
    <name evidence="5" type="ORF">HNQ75_002377</name>
</gene>
<dbReference type="Pfam" id="PF00005">
    <property type="entry name" value="ABC_tran"/>
    <property type="match status" value="1"/>
</dbReference>
<dbReference type="GO" id="GO:0005886">
    <property type="term" value="C:plasma membrane"/>
    <property type="evidence" value="ECO:0007669"/>
    <property type="project" value="TreeGrafter"/>
</dbReference>
<dbReference type="SMART" id="SM00382">
    <property type="entry name" value="AAA"/>
    <property type="match status" value="1"/>
</dbReference>
<proteinExistence type="predicted"/>
<dbReference type="InterPro" id="IPR051120">
    <property type="entry name" value="ABC_AA/LPS_Transport"/>
</dbReference>
<name>A0A7W9YXU8_9HYPH</name>
<dbReference type="PANTHER" id="PTHR45772">
    <property type="entry name" value="CONSERVED COMPONENT OF ABC TRANSPORTER FOR NATURAL AMINO ACIDS-RELATED"/>
    <property type="match status" value="1"/>
</dbReference>
<organism evidence="5 6">
    <name type="scientific">Pseudorhizobium flavum</name>
    <dbReference type="NCBI Taxonomy" id="1335061"/>
    <lineage>
        <taxon>Bacteria</taxon>
        <taxon>Pseudomonadati</taxon>
        <taxon>Pseudomonadota</taxon>
        <taxon>Alphaproteobacteria</taxon>
        <taxon>Hyphomicrobiales</taxon>
        <taxon>Rhizobiaceae</taxon>
        <taxon>Rhizobium/Agrobacterium group</taxon>
        <taxon>Pseudorhizobium</taxon>
    </lineage>
</organism>
<keyword evidence="6" id="KW-1185">Reference proteome</keyword>
<keyword evidence="2" id="KW-0547">Nucleotide-binding</keyword>
<dbReference type="EMBL" id="JACHEJ010000005">
    <property type="protein sequence ID" value="MBB6180398.1"/>
    <property type="molecule type" value="Genomic_DNA"/>
</dbReference>
<dbReference type="GO" id="GO:0005524">
    <property type="term" value="F:ATP binding"/>
    <property type="evidence" value="ECO:0007669"/>
    <property type="project" value="UniProtKB-KW"/>
</dbReference>
<dbReference type="InterPro" id="IPR032823">
    <property type="entry name" value="BCA_ABC_TP_C"/>
</dbReference>
<dbReference type="Gene3D" id="3.40.50.300">
    <property type="entry name" value="P-loop containing nucleotide triphosphate hydrolases"/>
    <property type="match status" value="1"/>
</dbReference>
<feature type="domain" description="ABC transporter" evidence="4">
    <location>
        <begin position="6"/>
        <end position="247"/>
    </location>
</feature>
<dbReference type="CDD" id="cd03219">
    <property type="entry name" value="ABC_Mj1267_LivG_branched"/>
    <property type="match status" value="1"/>
</dbReference>
<keyword evidence="3 5" id="KW-0067">ATP-binding</keyword>